<dbReference type="GO" id="GO:0006355">
    <property type="term" value="P:regulation of DNA-templated transcription"/>
    <property type="evidence" value="ECO:0007669"/>
    <property type="project" value="InterPro"/>
</dbReference>
<gene>
    <name evidence="2" type="ORF">CAB17_19930</name>
</gene>
<protein>
    <recommendedName>
        <fullName evidence="1">HTH iclR-type domain-containing protein</fullName>
    </recommendedName>
</protein>
<evidence type="ECO:0000313" key="3">
    <source>
        <dbReference type="Proteomes" id="UP000234343"/>
    </source>
</evidence>
<dbReference type="AlphaFoldDB" id="A0A2H5FRN0"/>
<dbReference type="InterPro" id="IPR005471">
    <property type="entry name" value="Tscrpt_reg_IclR_N"/>
</dbReference>
<dbReference type="RefSeq" id="WP_101901855.1">
    <property type="nucleotide sequence ID" value="NZ_CP025493.2"/>
</dbReference>
<feature type="domain" description="HTH iclR-type" evidence="1">
    <location>
        <begin position="55"/>
        <end position="84"/>
    </location>
</feature>
<accession>A0A2H5FRN0</accession>
<dbReference type="InterPro" id="IPR036388">
    <property type="entry name" value="WH-like_DNA-bd_sf"/>
</dbReference>
<dbReference type="EMBL" id="CP025493">
    <property type="protein sequence ID" value="AUH74215.1"/>
    <property type="molecule type" value="Genomic_DNA"/>
</dbReference>
<reference evidence="2 3" key="1">
    <citation type="submission" date="2017-12" db="EMBL/GenBank/DDBJ databases">
        <title>Legionella sainthelensi LA01-117, whole genome sequence of a clinical isolate from New Zealand.</title>
        <authorList>
            <person name="Cree S.L."/>
            <person name="Slow S."/>
            <person name="Kennedy M.A."/>
            <person name="Murdoch D.R."/>
            <person name="Biggs P.J."/>
            <person name="Anderson T."/>
        </authorList>
    </citation>
    <scope>NUCLEOTIDE SEQUENCE [LARGE SCALE GENOMIC DNA]</scope>
    <source>
        <strain evidence="2 3">LA01-117</strain>
        <plasmid evidence="3">pLA01-117_113k</plasmid>
    </source>
</reference>
<dbReference type="InterPro" id="IPR036390">
    <property type="entry name" value="WH_DNA-bd_sf"/>
</dbReference>
<name>A0A2H5FRN0_9GAMM</name>
<sequence>MGNLCSIFHVRFKNLMKVIPSARKAQLVDYILLGWQSSTYKLKNSDLIWFMKPYAQIVEDTGIPKSTLERYIKELHEAGFIERRQALYSRTKEQGGFEVKKGTYIHITKKLLDLLKSSDPVTEQPQADTTYIHKDKHVSYQKCNEDQNALISECNKSDINEGIDPLKMRELYISDNYTSFFINNIILKKLTCSVDKPTLQRLNQQFETIQNLLYSEIKEEIPDEVKKQVLGTFFNLTFEHKKQFSSPKQLVAEYLFALLNIDFYLPDVACFKHRNNILSKMIRHNQWRTPKGFYKHFYLGQDFKDHEELREERWQNLKNNKINSLNENIAEQKEERLIQLESQMFEKSTLIDELTQSIYHQSSEEIIITLRERIQVLRHELENLWHEQFLIEQEMEQSSLNTIRHCA</sequence>
<proteinExistence type="predicted"/>
<keyword evidence="2" id="KW-0614">Plasmid</keyword>
<dbReference type="GO" id="GO:0003677">
    <property type="term" value="F:DNA binding"/>
    <property type="evidence" value="ECO:0007669"/>
    <property type="project" value="InterPro"/>
</dbReference>
<dbReference type="KEGG" id="lsh:CAB17_19930"/>
<dbReference type="Gene3D" id="1.10.10.10">
    <property type="entry name" value="Winged helix-like DNA-binding domain superfamily/Winged helix DNA-binding domain"/>
    <property type="match status" value="1"/>
</dbReference>
<keyword evidence="3" id="KW-1185">Reference proteome</keyword>
<geneLocation type="plasmid" evidence="3">
    <name>pLA01-117_113k</name>
</geneLocation>
<dbReference type="Pfam" id="PF09339">
    <property type="entry name" value="HTH_IclR"/>
    <property type="match status" value="1"/>
</dbReference>
<evidence type="ECO:0000259" key="1">
    <source>
        <dbReference type="Pfam" id="PF09339"/>
    </source>
</evidence>
<evidence type="ECO:0000313" key="2">
    <source>
        <dbReference type="EMBL" id="AUH74215.1"/>
    </source>
</evidence>
<dbReference type="SUPFAM" id="SSF46785">
    <property type="entry name" value="Winged helix' DNA-binding domain"/>
    <property type="match status" value="1"/>
</dbReference>
<organism evidence="2 3">
    <name type="scientific">Legionella sainthelensi</name>
    <dbReference type="NCBI Taxonomy" id="28087"/>
    <lineage>
        <taxon>Bacteria</taxon>
        <taxon>Pseudomonadati</taxon>
        <taxon>Pseudomonadota</taxon>
        <taxon>Gammaproteobacteria</taxon>
        <taxon>Legionellales</taxon>
        <taxon>Legionellaceae</taxon>
        <taxon>Legionella</taxon>
    </lineage>
</organism>
<dbReference type="Proteomes" id="UP000234343">
    <property type="component" value="Plasmid pLA01-117_113k"/>
</dbReference>